<dbReference type="EMBL" id="AP026801">
    <property type="protein sequence ID" value="BDR56933.1"/>
    <property type="molecule type" value="Genomic_DNA"/>
</dbReference>
<accession>A0AAU9DPH4</accession>
<evidence type="ECO:0000313" key="1">
    <source>
        <dbReference type="EMBL" id="BDR56933.1"/>
    </source>
</evidence>
<organism evidence="1 2">
    <name type="scientific">Xylocopilactobacillus apis</name>
    <dbReference type="NCBI Taxonomy" id="2932183"/>
    <lineage>
        <taxon>Bacteria</taxon>
        <taxon>Bacillati</taxon>
        <taxon>Bacillota</taxon>
        <taxon>Bacilli</taxon>
        <taxon>Lactobacillales</taxon>
        <taxon>Lactobacillaceae</taxon>
        <taxon>Xylocopilactobacillus</taxon>
    </lineage>
</organism>
<protein>
    <submittedName>
        <fullName evidence="1">Uncharacterized protein</fullName>
    </submittedName>
</protein>
<reference evidence="1 2" key="1">
    <citation type="journal article" date="2023" name="Microbiol. Spectr.">
        <title>Symbiosis of Carpenter Bees with Uncharacterized Lactic Acid Bacteria Showing NAD Auxotrophy.</title>
        <authorList>
            <person name="Kawasaki S."/>
            <person name="Ozawa K."/>
            <person name="Mori T."/>
            <person name="Yamamoto A."/>
            <person name="Ito M."/>
            <person name="Ohkuma M."/>
            <person name="Sakamoto M."/>
            <person name="Matsutani M."/>
        </authorList>
    </citation>
    <scope>NUCLEOTIDE SEQUENCE [LARGE SCALE GENOMIC DNA]</scope>
    <source>
        <strain evidence="1 2">KimC2</strain>
    </source>
</reference>
<evidence type="ECO:0000313" key="2">
    <source>
        <dbReference type="Proteomes" id="UP001321804"/>
    </source>
</evidence>
<sequence>MYDEYYLKKKPIKIQQQAIDHLIERYKPILNNDIYSVDPDPSKYYAQNFYRRTFDSLVSSSYMISRIPSEYETMIKKCEPVIEDLNELFEGAFVFKMAVENNYLVIKDRRLKHFEII</sequence>
<keyword evidence="2" id="KW-1185">Reference proteome</keyword>
<dbReference type="AlphaFoldDB" id="A0AAU9DPH4"/>
<gene>
    <name evidence="1" type="ORF">KIMC2_14950</name>
</gene>
<name>A0AAU9DPH4_9LACO</name>
<proteinExistence type="predicted"/>
<dbReference type="RefSeq" id="WP_317695538.1">
    <property type="nucleotide sequence ID" value="NZ_AP026801.1"/>
</dbReference>
<dbReference type="KEGG" id="xak:KIMC2_14950"/>
<dbReference type="Proteomes" id="UP001321804">
    <property type="component" value="Chromosome"/>
</dbReference>